<dbReference type="Gene3D" id="1.10.10.10">
    <property type="entry name" value="Winged helix-like DNA-binding domain superfamily/Winged helix DNA-binding domain"/>
    <property type="match status" value="1"/>
</dbReference>
<comment type="caution">
    <text evidence="1">The sequence shown here is derived from an EMBL/GenBank/DDBJ whole genome shotgun (WGS) entry which is preliminary data.</text>
</comment>
<reference evidence="1 2" key="1">
    <citation type="submission" date="2019-07" db="EMBL/GenBank/DDBJ databases">
        <title>Whole genome shotgun sequence of Acetobacter nitrogenifigens NBRC 105050.</title>
        <authorList>
            <person name="Hosoyama A."/>
            <person name="Uohara A."/>
            <person name="Ohji S."/>
            <person name="Ichikawa N."/>
        </authorList>
    </citation>
    <scope>NUCLEOTIDE SEQUENCE [LARGE SCALE GENOMIC DNA]</scope>
    <source>
        <strain evidence="1 2">NBRC 105050</strain>
    </source>
</reference>
<evidence type="ECO:0008006" key="3">
    <source>
        <dbReference type="Google" id="ProtNLM"/>
    </source>
</evidence>
<sequence>MLNKRQMGNRLGVSSPTMTAWLERWPDFPVVERGTNGASYSFDPEAVFKFLAERREEEALSRSGRDEALMALQLTFAEILPDPPQAPGAGRKLSTKEEIDLWKLRDLKQKAAKESRALVIVAEVERLFENALVKLSRDAGTFIRRLGQQERWPDAQIRSVEARFAEMQRKSVSDALATLESEPDDHERQLDLT</sequence>
<dbReference type="AlphaFoldDB" id="A0A511X573"/>
<evidence type="ECO:0000313" key="2">
    <source>
        <dbReference type="Proteomes" id="UP000321635"/>
    </source>
</evidence>
<protein>
    <recommendedName>
        <fullName evidence="3">Terminase small subunit</fullName>
    </recommendedName>
</protein>
<dbReference type="OrthoDB" id="7256805at2"/>
<organism evidence="1 2">
    <name type="scientific">Acetobacter nitrogenifigens DSM 23921 = NBRC 105050</name>
    <dbReference type="NCBI Taxonomy" id="1120919"/>
    <lineage>
        <taxon>Bacteria</taxon>
        <taxon>Pseudomonadati</taxon>
        <taxon>Pseudomonadota</taxon>
        <taxon>Alphaproteobacteria</taxon>
        <taxon>Acetobacterales</taxon>
        <taxon>Acetobacteraceae</taxon>
        <taxon>Acetobacter</taxon>
    </lineage>
</organism>
<dbReference type="Proteomes" id="UP000321635">
    <property type="component" value="Unassembled WGS sequence"/>
</dbReference>
<evidence type="ECO:0000313" key="1">
    <source>
        <dbReference type="EMBL" id="GEN58117.1"/>
    </source>
</evidence>
<name>A0A511X573_9PROT</name>
<gene>
    <name evidence="1" type="ORF">ANI02nite_00010</name>
</gene>
<dbReference type="InterPro" id="IPR009061">
    <property type="entry name" value="DNA-bd_dom_put_sf"/>
</dbReference>
<dbReference type="RefSeq" id="WP_146882040.1">
    <property type="nucleotide sequence ID" value="NZ_BJYF01000001.1"/>
</dbReference>
<dbReference type="STRING" id="1120919.GCA_000429165_00003"/>
<dbReference type="SUPFAM" id="SSF46955">
    <property type="entry name" value="Putative DNA-binding domain"/>
    <property type="match status" value="1"/>
</dbReference>
<keyword evidence="2" id="KW-1185">Reference proteome</keyword>
<dbReference type="EMBL" id="BJYF01000001">
    <property type="protein sequence ID" value="GEN58117.1"/>
    <property type="molecule type" value="Genomic_DNA"/>
</dbReference>
<dbReference type="InterPro" id="IPR036388">
    <property type="entry name" value="WH-like_DNA-bd_sf"/>
</dbReference>
<accession>A0A511X573</accession>
<proteinExistence type="predicted"/>